<gene>
    <name evidence="1" type="ORF">CP500_000925</name>
</gene>
<organism evidence="1 2">
    <name type="scientific">Tychonema bourrellyi FEM_GT703</name>
    <dbReference type="NCBI Taxonomy" id="2040638"/>
    <lineage>
        <taxon>Bacteria</taxon>
        <taxon>Bacillati</taxon>
        <taxon>Cyanobacteriota</taxon>
        <taxon>Cyanophyceae</taxon>
        <taxon>Oscillatoriophycideae</taxon>
        <taxon>Oscillatoriales</taxon>
        <taxon>Microcoleaceae</taxon>
        <taxon>Tychonema</taxon>
    </lineage>
</organism>
<sequence length="104" mass="11963">MNKMLQNYQKGMSVFDDCHNSTVRSQWVALTDEIGEFVSEPSLSEIWDILHAAGRLFYKLTGVPLNLLAYPTVRKHSQRFEEYGCIRSQRNCEGKCCKQLTVDS</sequence>
<evidence type="ECO:0000313" key="2">
    <source>
        <dbReference type="Proteomes" id="UP000226442"/>
    </source>
</evidence>
<dbReference type="AlphaFoldDB" id="A0A2G4F695"/>
<comment type="caution">
    <text evidence="1">The sequence shown here is derived from an EMBL/GenBank/DDBJ whole genome shotgun (WGS) entry which is preliminary data.</text>
</comment>
<proteinExistence type="predicted"/>
<dbReference type="Proteomes" id="UP000226442">
    <property type="component" value="Unassembled WGS sequence"/>
</dbReference>
<protein>
    <submittedName>
        <fullName evidence="1">Uncharacterized protein</fullName>
    </submittedName>
</protein>
<accession>A0A2G4F695</accession>
<name>A0A2G4F695_9CYAN</name>
<evidence type="ECO:0000313" key="1">
    <source>
        <dbReference type="EMBL" id="PHX57292.1"/>
    </source>
</evidence>
<keyword evidence="2" id="KW-1185">Reference proteome</keyword>
<reference evidence="1" key="1">
    <citation type="submission" date="2017-10" db="EMBL/GenBank/DDBJ databases">
        <title>Draft genome sequence of the planktic cyanobacteria Tychonema bourrellyi isolated from alpine lentic freshwater.</title>
        <authorList>
            <person name="Tett A."/>
            <person name="Armanini F."/>
            <person name="Asnicar F."/>
            <person name="Boscaini A."/>
            <person name="Pasolli E."/>
            <person name="Zolfo M."/>
            <person name="Donati C."/>
            <person name="Salmaso N."/>
            <person name="Segata N."/>
        </authorList>
    </citation>
    <scope>NUCLEOTIDE SEQUENCE</scope>
    <source>
        <strain evidence="1">FEM_GT703</strain>
    </source>
</reference>
<dbReference type="OrthoDB" id="459928at2"/>
<dbReference type="EMBL" id="NXIB02000003">
    <property type="protein sequence ID" value="PHX57292.1"/>
    <property type="molecule type" value="Genomic_DNA"/>
</dbReference>